<proteinExistence type="inferred from homology"/>
<dbReference type="Pfam" id="PF00043">
    <property type="entry name" value="GST_C"/>
    <property type="match status" value="1"/>
</dbReference>
<evidence type="ECO:0000256" key="1">
    <source>
        <dbReference type="ARBA" id="ARBA00012452"/>
    </source>
</evidence>
<dbReference type="GO" id="GO:0005737">
    <property type="term" value="C:cytoplasm"/>
    <property type="evidence" value="ECO:0007669"/>
    <property type="project" value="TreeGrafter"/>
</dbReference>
<dbReference type="GO" id="GO:0006749">
    <property type="term" value="P:glutathione metabolic process"/>
    <property type="evidence" value="ECO:0007669"/>
    <property type="project" value="TreeGrafter"/>
</dbReference>
<dbReference type="EMBL" id="CM031825">
    <property type="protein sequence ID" value="KAG6731825.1"/>
    <property type="molecule type" value="Genomic_DNA"/>
</dbReference>
<protein>
    <recommendedName>
        <fullName evidence="1">glutathione transferase</fullName>
        <ecNumber evidence="1">2.5.1.18</ecNumber>
    </recommendedName>
</protein>
<dbReference type="EC" id="2.5.1.18" evidence="1"/>
<accession>A0A922K5M7</accession>
<dbReference type="PANTHER" id="PTHR43900:SF3">
    <property type="entry name" value="GLUTATHIONE S-TRANSFERASE RHO"/>
    <property type="match status" value="1"/>
</dbReference>
<name>A0A922K5M7_CARIL</name>
<dbReference type="Pfam" id="PF02798">
    <property type="entry name" value="GST_N"/>
    <property type="match status" value="1"/>
</dbReference>
<keyword evidence="2" id="KW-0808">Transferase</keyword>
<dbReference type="PANTHER" id="PTHR43900">
    <property type="entry name" value="GLUTATHIONE S-TRANSFERASE RHO"/>
    <property type="match status" value="1"/>
</dbReference>
<evidence type="ECO:0000256" key="3">
    <source>
        <dbReference type="ARBA" id="ARBA00047960"/>
    </source>
</evidence>
<reference evidence="6" key="1">
    <citation type="submission" date="2021-01" db="EMBL/GenBank/DDBJ databases">
        <authorList>
            <person name="Lovell J.T."/>
            <person name="Bentley N."/>
            <person name="Bhattarai G."/>
            <person name="Jenkins J.W."/>
            <person name="Sreedasyam A."/>
            <person name="Alarcon Y."/>
            <person name="Bock C."/>
            <person name="Boston L."/>
            <person name="Carlson J."/>
            <person name="Cervantes K."/>
            <person name="Clermont K."/>
            <person name="Krom N."/>
            <person name="Kubenka K."/>
            <person name="Mamidi S."/>
            <person name="Mattison C."/>
            <person name="Monteros M."/>
            <person name="Pisani C."/>
            <person name="Plott C."/>
            <person name="Rajasekar S."/>
            <person name="Rhein H.S."/>
            <person name="Rohla C."/>
            <person name="Song M."/>
            <person name="Hilaire R.S."/>
            <person name="Shu S."/>
            <person name="Wells L."/>
            <person name="Wang X."/>
            <person name="Webber J."/>
            <person name="Heerema R.J."/>
            <person name="Klein P."/>
            <person name="Conner P."/>
            <person name="Grauke L."/>
            <person name="Grimwood J."/>
            <person name="Schmutz J."/>
            <person name="Randall J.J."/>
        </authorList>
    </citation>
    <scope>NUCLEOTIDE SEQUENCE</scope>
    <source>
        <tissue evidence="6">Leaf</tissue>
    </source>
</reference>
<dbReference type="AlphaFoldDB" id="A0A922K5M7"/>
<organism evidence="6 7">
    <name type="scientific">Carya illinoinensis</name>
    <name type="common">Pecan</name>
    <dbReference type="NCBI Taxonomy" id="32201"/>
    <lineage>
        <taxon>Eukaryota</taxon>
        <taxon>Viridiplantae</taxon>
        <taxon>Streptophyta</taxon>
        <taxon>Embryophyta</taxon>
        <taxon>Tracheophyta</taxon>
        <taxon>Spermatophyta</taxon>
        <taxon>Magnoliopsida</taxon>
        <taxon>eudicotyledons</taxon>
        <taxon>Gunneridae</taxon>
        <taxon>Pentapetalae</taxon>
        <taxon>rosids</taxon>
        <taxon>fabids</taxon>
        <taxon>Fagales</taxon>
        <taxon>Juglandaceae</taxon>
        <taxon>Carya</taxon>
    </lineage>
</organism>
<evidence type="ECO:0000313" key="6">
    <source>
        <dbReference type="EMBL" id="KAG6731825.1"/>
    </source>
</evidence>
<evidence type="ECO:0000256" key="4">
    <source>
        <dbReference type="RuleBase" id="RU003494"/>
    </source>
</evidence>
<comment type="caution">
    <text evidence="6">The sequence shown here is derived from an EMBL/GenBank/DDBJ whole genome shotgun (WGS) entry which is preliminary data.</text>
</comment>
<feature type="domain" description="GST C-terminal" evidence="5">
    <location>
        <begin position="54"/>
        <end position="175"/>
    </location>
</feature>
<dbReference type="GO" id="GO:0004364">
    <property type="term" value="F:glutathione transferase activity"/>
    <property type="evidence" value="ECO:0007669"/>
    <property type="project" value="UniProtKB-EC"/>
</dbReference>
<comment type="catalytic activity">
    <reaction evidence="3">
        <text>RX + glutathione = an S-substituted glutathione + a halide anion + H(+)</text>
        <dbReference type="Rhea" id="RHEA:16437"/>
        <dbReference type="ChEBI" id="CHEBI:15378"/>
        <dbReference type="ChEBI" id="CHEBI:16042"/>
        <dbReference type="ChEBI" id="CHEBI:17792"/>
        <dbReference type="ChEBI" id="CHEBI:57925"/>
        <dbReference type="ChEBI" id="CHEBI:90779"/>
        <dbReference type="EC" id="2.5.1.18"/>
    </reaction>
</comment>
<gene>
    <name evidence="6" type="ORF">I3842_01G148300</name>
</gene>
<dbReference type="PROSITE" id="PS50405">
    <property type="entry name" value="GST_CTER"/>
    <property type="match status" value="1"/>
</dbReference>
<sequence length="175" mass="19679">MAHGVAGWRTKDQNVVLLCLHEKGLVYDLHPVDLAGGAHKQPPYLSLNPFGQIPALEDGKVSLFECRPNLLRSNSLSKSALVETWMEVEAHRFNGPISEILRQIPCMGWLERFSKSKYLAGESYSLVDLHHIPTLVYFMTTPKANAITSRLHVNAWWNDISSRPATIEVSTNMKL</sequence>
<dbReference type="InterPro" id="IPR004046">
    <property type="entry name" value="GST_C"/>
</dbReference>
<dbReference type="InterPro" id="IPR010987">
    <property type="entry name" value="Glutathione-S-Trfase_C-like"/>
</dbReference>
<evidence type="ECO:0000313" key="7">
    <source>
        <dbReference type="Proteomes" id="UP000811246"/>
    </source>
</evidence>
<dbReference type="Proteomes" id="UP000811246">
    <property type="component" value="Chromosome 1"/>
</dbReference>
<dbReference type="GO" id="GO:0043295">
    <property type="term" value="F:glutathione binding"/>
    <property type="evidence" value="ECO:0007669"/>
    <property type="project" value="TreeGrafter"/>
</dbReference>
<evidence type="ECO:0000259" key="5">
    <source>
        <dbReference type="PROSITE" id="PS50405"/>
    </source>
</evidence>
<dbReference type="InterPro" id="IPR004045">
    <property type="entry name" value="Glutathione_S-Trfase_N"/>
</dbReference>
<evidence type="ECO:0000256" key="2">
    <source>
        <dbReference type="ARBA" id="ARBA00022679"/>
    </source>
</evidence>
<comment type="similarity">
    <text evidence="4">Belongs to the GST superfamily.</text>
</comment>